<keyword evidence="6 8" id="KW-0592">Phosphate transport</keyword>
<dbReference type="InterPro" id="IPR038078">
    <property type="entry name" value="PhoU-like_sf"/>
</dbReference>
<keyword evidence="11" id="KW-1185">Reference proteome</keyword>
<evidence type="ECO:0000256" key="5">
    <source>
        <dbReference type="ARBA" id="ARBA00022490"/>
    </source>
</evidence>
<dbReference type="PANTHER" id="PTHR42930">
    <property type="entry name" value="PHOSPHATE-SPECIFIC TRANSPORT SYSTEM ACCESSORY PROTEIN PHOU"/>
    <property type="match status" value="1"/>
</dbReference>
<evidence type="ECO:0000256" key="4">
    <source>
        <dbReference type="ARBA" id="ARBA00022448"/>
    </source>
</evidence>
<dbReference type="STRING" id="364032.SAMN05443662_1302"/>
<dbReference type="PIRSF" id="PIRSF003107">
    <property type="entry name" value="PhoU"/>
    <property type="match status" value="1"/>
</dbReference>
<evidence type="ECO:0000313" key="11">
    <source>
        <dbReference type="Proteomes" id="UP000198461"/>
    </source>
</evidence>
<dbReference type="AlphaFoldDB" id="A0A1N6GE13"/>
<evidence type="ECO:0000259" key="9">
    <source>
        <dbReference type="Pfam" id="PF01895"/>
    </source>
</evidence>
<dbReference type="FunFam" id="1.20.58.220:FF:000004">
    <property type="entry name" value="Phosphate-specific transport system accessory protein PhoU"/>
    <property type="match status" value="1"/>
</dbReference>
<dbReference type="PANTHER" id="PTHR42930:SF3">
    <property type="entry name" value="PHOSPHATE-SPECIFIC TRANSPORT SYSTEM ACCESSORY PROTEIN PHOU"/>
    <property type="match status" value="1"/>
</dbReference>
<dbReference type="RefSeq" id="WP_074201583.1">
    <property type="nucleotide sequence ID" value="NZ_FSRE01000003.1"/>
</dbReference>
<comment type="subcellular location">
    <subcellularLocation>
        <location evidence="1 8">Cytoplasm</location>
    </subcellularLocation>
</comment>
<dbReference type="NCBIfam" id="TIGR02135">
    <property type="entry name" value="phoU_full"/>
    <property type="match status" value="1"/>
</dbReference>
<comment type="subunit">
    <text evidence="3 8">Homodimer.</text>
</comment>
<organism evidence="10 11">
    <name type="scientific">Sulfurivirga caldicuralii</name>
    <dbReference type="NCBI Taxonomy" id="364032"/>
    <lineage>
        <taxon>Bacteria</taxon>
        <taxon>Pseudomonadati</taxon>
        <taxon>Pseudomonadota</taxon>
        <taxon>Gammaproteobacteria</taxon>
        <taxon>Thiotrichales</taxon>
        <taxon>Piscirickettsiaceae</taxon>
        <taxon>Sulfurivirga</taxon>
    </lineage>
</organism>
<dbReference type="GO" id="GO:0030643">
    <property type="term" value="P:intracellular phosphate ion homeostasis"/>
    <property type="evidence" value="ECO:0007669"/>
    <property type="project" value="InterPro"/>
</dbReference>
<evidence type="ECO:0000256" key="8">
    <source>
        <dbReference type="PIRNR" id="PIRNR003107"/>
    </source>
</evidence>
<keyword evidence="5 8" id="KW-0963">Cytoplasm</keyword>
<comment type="function">
    <text evidence="7 8">Plays a role in the regulation of phosphate uptake.</text>
</comment>
<dbReference type="GO" id="GO:0045936">
    <property type="term" value="P:negative regulation of phosphate metabolic process"/>
    <property type="evidence" value="ECO:0007669"/>
    <property type="project" value="InterPro"/>
</dbReference>
<dbReference type="GO" id="GO:0006817">
    <property type="term" value="P:phosphate ion transport"/>
    <property type="evidence" value="ECO:0007669"/>
    <property type="project" value="UniProtKB-KW"/>
</dbReference>
<evidence type="ECO:0000256" key="7">
    <source>
        <dbReference type="ARBA" id="ARBA00056181"/>
    </source>
</evidence>
<dbReference type="Proteomes" id="UP000198461">
    <property type="component" value="Unassembled WGS sequence"/>
</dbReference>
<protein>
    <recommendedName>
        <fullName evidence="8">Phosphate-specific transport system accessory protein PhoU</fullName>
    </recommendedName>
</protein>
<dbReference type="InterPro" id="IPR028366">
    <property type="entry name" value="PhoU"/>
</dbReference>
<keyword evidence="4 8" id="KW-0813">Transport</keyword>
<name>A0A1N6GE13_9GAMM</name>
<accession>A0A1N6GE13</accession>
<reference evidence="10 11" key="1">
    <citation type="submission" date="2016-11" db="EMBL/GenBank/DDBJ databases">
        <authorList>
            <person name="Jaros S."/>
            <person name="Januszkiewicz K."/>
            <person name="Wedrychowicz H."/>
        </authorList>
    </citation>
    <scope>NUCLEOTIDE SEQUENCE [LARGE SCALE GENOMIC DNA]</scope>
    <source>
        <strain evidence="10 11">DSM 17737</strain>
    </source>
</reference>
<dbReference type="Pfam" id="PF01895">
    <property type="entry name" value="PhoU"/>
    <property type="match status" value="2"/>
</dbReference>
<evidence type="ECO:0000313" key="10">
    <source>
        <dbReference type="EMBL" id="SIO05770.1"/>
    </source>
</evidence>
<proteinExistence type="inferred from homology"/>
<feature type="domain" description="PhoU" evidence="9">
    <location>
        <begin position="27"/>
        <end position="114"/>
    </location>
</feature>
<sequence length="252" mass="28397">MRASPSSFKSHSLQSYNRDLEALMNHILELGGLVEKQLDLAVSAMQLGDVEKAKEVRQLDRLINETEQNTDKAAIQLVARHQPAASDLRLIISSLRIGIDLERVGDEVVKLARMVEFYERMGGECSQLKIGSDFYRLVDMAREMLKRALDAYARLNMKEAVGLLEDEERADELYKRIIDAVKAEMHENPAVKLGCYLEFVNVVKAVERMTDHLANVAESIIYIINGRDVRSPDHDMIEKLASEAGEAPQADE</sequence>
<gene>
    <name evidence="10" type="ORF">SAMN05443662_1302</name>
</gene>
<evidence type="ECO:0000256" key="6">
    <source>
        <dbReference type="ARBA" id="ARBA00022592"/>
    </source>
</evidence>
<dbReference type="OrthoDB" id="9814256at2"/>
<dbReference type="GO" id="GO:0005737">
    <property type="term" value="C:cytoplasm"/>
    <property type="evidence" value="ECO:0007669"/>
    <property type="project" value="UniProtKB-SubCell"/>
</dbReference>
<evidence type="ECO:0000256" key="2">
    <source>
        <dbReference type="ARBA" id="ARBA00008107"/>
    </source>
</evidence>
<comment type="similarity">
    <text evidence="2 8">Belongs to the PhoU family.</text>
</comment>
<dbReference type="EMBL" id="FSRE01000003">
    <property type="protein sequence ID" value="SIO05770.1"/>
    <property type="molecule type" value="Genomic_DNA"/>
</dbReference>
<dbReference type="Gene3D" id="1.20.58.220">
    <property type="entry name" value="Phosphate transport system protein phou homolog 2, domain 2"/>
    <property type="match status" value="1"/>
</dbReference>
<feature type="domain" description="PhoU" evidence="9">
    <location>
        <begin position="136"/>
        <end position="220"/>
    </location>
</feature>
<dbReference type="SUPFAM" id="SSF109755">
    <property type="entry name" value="PhoU-like"/>
    <property type="match status" value="1"/>
</dbReference>
<evidence type="ECO:0000256" key="3">
    <source>
        <dbReference type="ARBA" id="ARBA00011738"/>
    </source>
</evidence>
<dbReference type="InterPro" id="IPR026022">
    <property type="entry name" value="PhoU_dom"/>
</dbReference>
<evidence type="ECO:0000256" key="1">
    <source>
        <dbReference type="ARBA" id="ARBA00004496"/>
    </source>
</evidence>